<evidence type="ECO:0000313" key="3">
    <source>
        <dbReference type="EMBL" id="NWZ72821.1"/>
    </source>
</evidence>
<protein>
    <submittedName>
        <fullName evidence="3">2ABA phosphatase</fullName>
    </submittedName>
</protein>
<evidence type="ECO:0000256" key="1">
    <source>
        <dbReference type="ARBA" id="ARBA00022574"/>
    </source>
</evidence>
<dbReference type="PANTHER" id="PTHR11871">
    <property type="entry name" value="PROTEIN PHOSPHATASE PP2A REGULATORY SUBUNIT B"/>
    <property type="match status" value="1"/>
</dbReference>
<dbReference type="EMBL" id="VZST01005816">
    <property type="protein sequence ID" value="NWZ72821.1"/>
    <property type="molecule type" value="Genomic_DNA"/>
</dbReference>
<feature type="non-terminal residue" evidence="3">
    <location>
        <position position="1"/>
    </location>
</feature>
<keyword evidence="4" id="KW-1185">Reference proteome</keyword>
<keyword evidence="2" id="KW-0677">Repeat</keyword>
<dbReference type="GO" id="GO:0019888">
    <property type="term" value="F:protein phosphatase regulator activity"/>
    <property type="evidence" value="ECO:0007669"/>
    <property type="project" value="InterPro"/>
</dbReference>
<keyword evidence="1" id="KW-0853">WD repeat</keyword>
<feature type="non-terminal residue" evidence="3">
    <location>
        <position position="90"/>
    </location>
</feature>
<dbReference type="InterPro" id="IPR000009">
    <property type="entry name" value="PP2A_PR55"/>
</dbReference>
<dbReference type="GO" id="GO:0000159">
    <property type="term" value="C:protein phosphatase type 2A complex"/>
    <property type="evidence" value="ECO:0007669"/>
    <property type="project" value="InterPro"/>
</dbReference>
<reference evidence="3 4" key="1">
    <citation type="submission" date="2019-09" db="EMBL/GenBank/DDBJ databases">
        <title>Bird 10,000 Genomes (B10K) Project - Family phase.</title>
        <authorList>
            <person name="Zhang G."/>
        </authorList>
    </citation>
    <scope>NUCLEOTIDE SEQUENCE [LARGE SCALE GENOMIC DNA]</scope>
    <source>
        <strain evidence="3">OUT-0054</strain>
        <tissue evidence="3">Blood</tissue>
    </source>
</reference>
<dbReference type="Proteomes" id="UP000549775">
    <property type="component" value="Unassembled WGS sequence"/>
</dbReference>
<dbReference type="AlphaFoldDB" id="A0A7K7Q104"/>
<accession>A0A7K7Q104</accession>
<name>A0A7K7Q104_ACRAR</name>
<sequence length="90" mass="10562">MTGSYNNFFRMFDRNTKRDITLEASRENNKPRTVLKPRKVCASGKRKKDEISVDSLDFNKKILHTAWHPKENIIAVATTNNLYIFQDKMN</sequence>
<proteinExistence type="predicted"/>
<organism evidence="3 4">
    <name type="scientific">Acrocephalus arundinaceus</name>
    <name type="common">Great reed-warbler</name>
    <dbReference type="NCBI Taxonomy" id="39621"/>
    <lineage>
        <taxon>Eukaryota</taxon>
        <taxon>Metazoa</taxon>
        <taxon>Chordata</taxon>
        <taxon>Craniata</taxon>
        <taxon>Vertebrata</taxon>
        <taxon>Euteleostomi</taxon>
        <taxon>Archelosauria</taxon>
        <taxon>Archosauria</taxon>
        <taxon>Dinosauria</taxon>
        <taxon>Saurischia</taxon>
        <taxon>Theropoda</taxon>
        <taxon>Coelurosauria</taxon>
        <taxon>Aves</taxon>
        <taxon>Neognathae</taxon>
        <taxon>Neoaves</taxon>
        <taxon>Telluraves</taxon>
        <taxon>Australaves</taxon>
        <taxon>Passeriformes</taxon>
        <taxon>Sylvioidea</taxon>
        <taxon>Sylviidae</taxon>
        <taxon>Acrocephalinae</taxon>
        <taxon>Acrocephalus</taxon>
    </lineage>
</organism>
<evidence type="ECO:0000313" key="4">
    <source>
        <dbReference type="Proteomes" id="UP000549775"/>
    </source>
</evidence>
<dbReference type="OrthoDB" id="6274823at2759"/>
<comment type="caution">
    <text evidence="3">The sequence shown here is derived from an EMBL/GenBank/DDBJ whole genome shotgun (WGS) entry which is preliminary data.</text>
</comment>
<evidence type="ECO:0000256" key="2">
    <source>
        <dbReference type="ARBA" id="ARBA00022737"/>
    </source>
</evidence>
<gene>
    <name evidence="3" type="primary">Ppp2r2a_1</name>
    <name evidence="3" type="ORF">ACRARU_R15372</name>
</gene>